<accession>A0A4R4X244</accession>
<dbReference type="Proteomes" id="UP000295172">
    <property type="component" value="Unassembled WGS sequence"/>
</dbReference>
<comment type="caution">
    <text evidence="2">The sequence shown here is derived from an EMBL/GenBank/DDBJ whole genome shotgun (WGS) entry which is preliminary data.</text>
</comment>
<keyword evidence="1" id="KW-1133">Transmembrane helix</keyword>
<keyword evidence="1" id="KW-0812">Transmembrane</keyword>
<feature type="transmembrane region" description="Helical" evidence="1">
    <location>
        <begin position="32"/>
        <end position="50"/>
    </location>
</feature>
<sequence>MTQEVGGVVGTPVLAAIAATQAVQLTGFHLALSFDVALTLVSVVLVWLGLRPRTTKIDGCRPQPVIDRQRVEMI</sequence>
<evidence type="ECO:0000313" key="3">
    <source>
        <dbReference type="Proteomes" id="UP000295172"/>
    </source>
</evidence>
<proteinExistence type="predicted"/>
<keyword evidence="3" id="KW-1185">Reference proteome</keyword>
<reference evidence="2 3" key="1">
    <citation type="submission" date="2019-02" db="EMBL/GenBank/DDBJ databases">
        <title>Draft genome sequences of novel Actinobacteria.</title>
        <authorList>
            <person name="Sahin N."/>
            <person name="Ay H."/>
            <person name="Saygin H."/>
        </authorList>
    </citation>
    <scope>NUCLEOTIDE SEQUENCE [LARGE SCALE GENOMIC DNA]</scope>
    <source>
        <strain evidence="2 3">16K104</strain>
    </source>
</reference>
<organism evidence="2 3">
    <name type="scientific">Kribbella turkmenica</name>
    <dbReference type="NCBI Taxonomy" id="2530375"/>
    <lineage>
        <taxon>Bacteria</taxon>
        <taxon>Bacillati</taxon>
        <taxon>Actinomycetota</taxon>
        <taxon>Actinomycetes</taxon>
        <taxon>Propionibacteriales</taxon>
        <taxon>Kribbellaceae</taxon>
        <taxon>Kribbella</taxon>
    </lineage>
</organism>
<protein>
    <submittedName>
        <fullName evidence="2">Uncharacterized protein</fullName>
    </submittedName>
</protein>
<keyword evidence="1" id="KW-0472">Membrane</keyword>
<gene>
    <name evidence="2" type="ORF">E1218_16730</name>
</gene>
<evidence type="ECO:0000256" key="1">
    <source>
        <dbReference type="SAM" id="Phobius"/>
    </source>
</evidence>
<dbReference type="EMBL" id="SMKR01000065">
    <property type="protein sequence ID" value="TDD24268.1"/>
    <property type="molecule type" value="Genomic_DNA"/>
</dbReference>
<name>A0A4R4X244_9ACTN</name>
<evidence type="ECO:0000313" key="2">
    <source>
        <dbReference type="EMBL" id="TDD24268.1"/>
    </source>
</evidence>
<dbReference type="AlphaFoldDB" id="A0A4R4X244"/>